<organism evidence="1">
    <name type="scientific">freshwater metagenome</name>
    <dbReference type="NCBI Taxonomy" id="449393"/>
    <lineage>
        <taxon>unclassified sequences</taxon>
        <taxon>metagenomes</taxon>
        <taxon>ecological metagenomes</taxon>
    </lineage>
</organism>
<reference evidence="1" key="1">
    <citation type="submission" date="2020-05" db="EMBL/GenBank/DDBJ databases">
        <authorList>
            <person name="Chiriac C."/>
            <person name="Salcher M."/>
            <person name="Ghai R."/>
            <person name="Kavagutti S V."/>
        </authorList>
    </citation>
    <scope>NUCLEOTIDE SEQUENCE</scope>
</reference>
<dbReference type="InterPro" id="IPR043148">
    <property type="entry name" value="TagF_C"/>
</dbReference>
<protein>
    <submittedName>
        <fullName evidence="1">Unannotated protein</fullName>
    </submittedName>
</protein>
<sequence length="332" mass="36137">MITLHWFSPEDREIMTPLMLEAHRRGLQAELRHYHDPAGDISVHCHGRGDANPARLSAFLLHDVGQDWWASDLTEDDNMWADTPWSQFDLVFLPGPEWSAAWQRLSHLPKARPRLGACEAGWPKADRVGTPEFAAEVAALRGGLTLANRPTVLFAPSWETDDHRNLRSFVAAFEPRDVNLLAKYAPGYHEVEEALLAAHPRLQLIDSTTSILPCLALADAMLSDESNCLSEALLLGVPPVAVTDWEVPAMPEHGLPARPAEPPAFAVAATMATIADTVEALLSDPTGTASRVLAAREATFAHIGAAANRVLDALQWADSGDPRLADLLLSDA</sequence>
<gene>
    <name evidence="1" type="ORF">UFOPK3992_02049</name>
</gene>
<dbReference type="AlphaFoldDB" id="A0A6J7RD53"/>
<accession>A0A6J7RD53</accession>
<dbReference type="Gene3D" id="3.40.50.12580">
    <property type="match status" value="1"/>
</dbReference>
<dbReference type="SUPFAM" id="SSF53756">
    <property type="entry name" value="UDP-Glycosyltransferase/glycogen phosphorylase"/>
    <property type="match status" value="1"/>
</dbReference>
<name>A0A6J7RD53_9ZZZZ</name>
<evidence type="ECO:0000313" key="1">
    <source>
        <dbReference type="EMBL" id="CAB5026793.1"/>
    </source>
</evidence>
<proteinExistence type="predicted"/>
<dbReference type="EMBL" id="CAFBOZ010000383">
    <property type="protein sequence ID" value="CAB5026793.1"/>
    <property type="molecule type" value="Genomic_DNA"/>
</dbReference>